<gene>
    <name evidence="1" type="ORF">E5357_02565</name>
</gene>
<keyword evidence="1" id="KW-0966">Cell projection</keyword>
<organism evidence="1 2">
    <name type="scientific">Hominisplanchenecus murintestinalis</name>
    <dbReference type="NCBI Taxonomy" id="2941517"/>
    <lineage>
        <taxon>Bacteria</taxon>
        <taxon>Bacillati</taxon>
        <taxon>Bacillota</taxon>
        <taxon>Clostridia</taxon>
        <taxon>Lachnospirales</taxon>
        <taxon>Lachnospiraceae</taxon>
        <taxon>Hominisplanchenecus</taxon>
    </lineage>
</organism>
<comment type="caution">
    <text evidence="1">The sequence shown here is derived from an EMBL/GenBank/DDBJ whole genome shotgun (WGS) entry which is preliminary data.</text>
</comment>
<name>A0AC61R2E2_9FIRM</name>
<keyword evidence="1" id="KW-0282">Flagellum</keyword>
<sequence length="268" mass="28537">MVVQHNIGALTAYRNLGINQGGLNGNLEKLSSGYRINRAGDDAAGLAISENMRAQIRGLNQAARNAQEAVGLIKTAEGGLTEIHAMLQRMSTLATQGANGTYNSVAQKNIQAEVDELLDEIDRISANTNFNGVYTLKGAASTQLQIGTTAPEIMTVEARDMSSAILGGSLNVTGVSAANAAMSTIRTAINTVSEFRAELGAKQDRLEFTYNNLYVTAENLTDAESRIRDTDMPEEITAFTKNNILVQASQSMLAQANAVPQSVLSLLQ</sequence>
<accession>A0AC61R2E2</accession>
<dbReference type="EMBL" id="SRZB01000002">
    <property type="protein sequence ID" value="TGY00402.1"/>
    <property type="molecule type" value="Genomic_DNA"/>
</dbReference>
<evidence type="ECO:0000313" key="1">
    <source>
        <dbReference type="EMBL" id="TGY00402.1"/>
    </source>
</evidence>
<proteinExistence type="predicted"/>
<keyword evidence="2" id="KW-1185">Reference proteome</keyword>
<keyword evidence="1" id="KW-0969">Cilium</keyword>
<dbReference type="Proteomes" id="UP000307720">
    <property type="component" value="Unassembled WGS sequence"/>
</dbReference>
<evidence type="ECO:0000313" key="2">
    <source>
        <dbReference type="Proteomes" id="UP000307720"/>
    </source>
</evidence>
<reference evidence="1" key="1">
    <citation type="submission" date="2019-04" db="EMBL/GenBank/DDBJ databases">
        <title>Microbes associate with the intestines of laboratory mice.</title>
        <authorList>
            <person name="Navarre W."/>
            <person name="Wong E."/>
            <person name="Huang K."/>
            <person name="Tropini C."/>
            <person name="Ng K."/>
            <person name="Yu B."/>
        </authorList>
    </citation>
    <scope>NUCLEOTIDE SEQUENCE</scope>
    <source>
        <strain evidence="1">NM72_1-8</strain>
    </source>
</reference>
<protein>
    <submittedName>
        <fullName evidence="1">Flagellin</fullName>
    </submittedName>
</protein>